<keyword evidence="2" id="KW-1185">Reference proteome</keyword>
<organism evidence="1 2">
    <name type="scientific">Rubroshorea leprosula</name>
    <dbReference type="NCBI Taxonomy" id="152421"/>
    <lineage>
        <taxon>Eukaryota</taxon>
        <taxon>Viridiplantae</taxon>
        <taxon>Streptophyta</taxon>
        <taxon>Embryophyta</taxon>
        <taxon>Tracheophyta</taxon>
        <taxon>Spermatophyta</taxon>
        <taxon>Magnoliopsida</taxon>
        <taxon>eudicotyledons</taxon>
        <taxon>Gunneridae</taxon>
        <taxon>Pentapetalae</taxon>
        <taxon>rosids</taxon>
        <taxon>malvids</taxon>
        <taxon>Malvales</taxon>
        <taxon>Dipterocarpaceae</taxon>
        <taxon>Rubroshorea</taxon>
    </lineage>
</organism>
<gene>
    <name evidence="1" type="ORF">SLEP1_g41780</name>
</gene>
<evidence type="ECO:0000313" key="1">
    <source>
        <dbReference type="EMBL" id="GKV33252.1"/>
    </source>
</evidence>
<protein>
    <submittedName>
        <fullName evidence="1">Uncharacterized protein</fullName>
    </submittedName>
</protein>
<evidence type="ECO:0000313" key="2">
    <source>
        <dbReference type="Proteomes" id="UP001054252"/>
    </source>
</evidence>
<name>A0AAV5L900_9ROSI</name>
<sequence length="67" mass="7614">MRVRQPKKQGNLLQDRSWPSCAMWQVWLTSDGNPNLETLKPFLLLLVSIERGKSGVGSLLDEISVYL</sequence>
<comment type="caution">
    <text evidence="1">The sequence shown here is derived from an EMBL/GenBank/DDBJ whole genome shotgun (WGS) entry which is preliminary data.</text>
</comment>
<dbReference type="Proteomes" id="UP001054252">
    <property type="component" value="Unassembled WGS sequence"/>
</dbReference>
<reference evidence="1 2" key="1">
    <citation type="journal article" date="2021" name="Commun. Biol.">
        <title>The genome of Shorea leprosula (Dipterocarpaceae) highlights the ecological relevance of drought in aseasonal tropical rainforests.</title>
        <authorList>
            <person name="Ng K.K.S."/>
            <person name="Kobayashi M.J."/>
            <person name="Fawcett J.A."/>
            <person name="Hatakeyama M."/>
            <person name="Paape T."/>
            <person name="Ng C.H."/>
            <person name="Ang C.C."/>
            <person name="Tnah L.H."/>
            <person name="Lee C.T."/>
            <person name="Nishiyama T."/>
            <person name="Sese J."/>
            <person name="O'Brien M.J."/>
            <person name="Copetti D."/>
            <person name="Mohd Noor M.I."/>
            <person name="Ong R.C."/>
            <person name="Putra M."/>
            <person name="Sireger I.Z."/>
            <person name="Indrioko S."/>
            <person name="Kosugi Y."/>
            <person name="Izuno A."/>
            <person name="Isagi Y."/>
            <person name="Lee S.L."/>
            <person name="Shimizu K.K."/>
        </authorList>
    </citation>
    <scope>NUCLEOTIDE SEQUENCE [LARGE SCALE GENOMIC DNA]</scope>
    <source>
        <strain evidence="1">214</strain>
    </source>
</reference>
<dbReference type="AlphaFoldDB" id="A0AAV5L900"/>
<dbReference type="EMBL" id="BPVZ01000099">
    <property type="protein sequence ID" value="GKV33252.1"/>
    <property type="molecule type" value="Genomic_DNA"/>
</dbReference>
<proteinExistence type="predicted"/>
<accession>A0AAV5L900</accession>